<evidence type="ECO:0000256" key="1">
    <source>
        <dbReference type="SAM" id="MobiDB-lite"/>
    </source>
</evidence>
<accession>A0A6A7ZXG3</accession>
<dbReference type="RefSeq" id="WP_153318596.1">
    <property type="nucleotide sequence ID" value="NZ_WIRN01000115.1"/>
</dbReference>
<organism evidence="2">
    <name type="scientific">Rhizobium meliloti</name>
    <name type="common">Ensifer meliloti</name>
    <name type="synonym">Sinorhizobium meliloti</name>
    <dbReference type="NCBI Taxonomy" id="382"/>
    <lineage>
        <taxon>Bacteria</taxon>
        <taxon>Pseudomonadati</taxon>
        <taxon>Pseudomonadota</taxon>
        <taxon>Alphaproteobacteria</taxon>
        <taxon>Hyphomicrobiales</taxon>
        <taxon>Rhizobiaceae</taxon>
        <taxon>Sinorhizobium/Ensifer group</taxon>
        <taxon>Sinorhizobium</taxon>
    </lineage>
</organism>
<gene>
    <name evidence="2" type="ORF">GHK45_23045</name>
</gene>
<protein>
    <submittedName>
        <fullName evidence="2">Uncharacterized protein</fullName>
    </submittedName>
</protein>
<dbReference type="EMBL" id="WISP01000172">
    <property type="protein sequence ID" value="MQW06497.1"/>
    <property type="molecule type" value="Genomic_DNA"/>
</dbReference>
<feature type="compositionally biased region" description="Polar residues" evidence="1">
    <location>
        <begin position="123"/>
        <end position="132"/>
    </location>
</feature>
<evidence type="ECO:0000313" key="2">
    <source>
        <dbReference type="EMBL" id="MQW06497.1"/>
    </source>
</evidence>
<feature type="compositionally biased region" description="Polar residues" evidence="1">
    <location>
        <begin position="54"/>
        <end position="63"/>
    </location>
</feature>
<sequence length="146" mass="14957">MTENSKIPPAKKTIEDPPEYSTATAEAGNAAHSISLDKMPPWSIPSAENVAGGSVNTQGSWNSGHPGGVAVEGPSEAAPSGSDAVSKANSPPASEATMRYNPRYSAKDQAQEDPAVPGDPINQADQTRPSSETSDDYSPFGTGSGQ</sequence>
<reference evidence="2" key="1">
    <citation type="journal article" date="2013" name="Genome Biol.">
        <title>Comparative genomics of the core and accessory genomes of 48 Sinorhizobium strains comprising five genospecies.</title>
        <authorList>
            <person name="Sugawara M."/>
            <person name="Epstein B."/>
            <person name="Badgley B.D."/>
            <person name="Unno T."/>
            <person name="Xu L."/>
            <person name="Reese J."/>
            <person name="Gyaneshwar P."/>
            <person name="Denny R."/>
            <person name="Mudge J."/>
            <person name="Bharti A.K."/>
            <person name="Farmer A.D."/>
            <person name="May G.D."/>
            <person name="Woodward J.E."/>
            <person name="Medigue C."/>
            <person name="Vallenet D."/>
            <person name="Lajus A."/>
            <person name="Rouy Z."/>
            <person name="Martinez-Vaz B."/>
            <person name="Tiffin P."/>
            <person name="Young N.D."/>
            <person name="Sadowsky M.J."/>
        </authorList>
    </citation>
    <scope>NUCLEOTIDE SEQUENCE</scope>
    <source>
        <strain evidence="2">M30</strain>
    </source>
</reference>
<comment type="caution">
    <text evidence="2">The sequence shown here is derived from an EMBL/GenBank/DDBJ whole genome shotgun (WGS) entry which is preliminary data.</text>
</comment>
<dbReference type="AlphaFoldDB" id="A0A6A7ZXG3"/>
<feature type="region of interest" description="Disordered" evidence="1">
    <location>
        <begin position="1"/>
        <end position="146"/>
    </location>
</feature>
<name>A0A6A7ZXG3_RHIML</name>
<proteinExistence type="predicted"/>